<dbReference type="Pfam" id="PF05947">
    <property type="entry name" value="T6SS_TssF"/>
    <property type="match status" value="1"/>
</dbReference>
<dbReference type="AlphaFoldDB" id="A0A918K0X0"/>
<organism evidence="1 2">
    <name type="scientific">Saccharospirillum salsuginis</name>
    <dbReference type="NCBI Taxonomy" id="418750"/>
    <lineage>
        <taxon>Bacteria</taxon>
        <taxon>Pseudomonadati</taxon>
        <taxon>Pseudomonadota</taxon>
        <taxon>Gammaproteobacteria</taxon>
        <taxon>Oceanospirillales</taxon>
        <taxon>Saccharospirillaceae</taxon>
        <taxon>Saccharospirillum</taxon>
    </lineage>
</organism>
<dbReference type="PANTHER" id="PTHR35370:SF1">
    <property type="entry name" value="TYPE VI SECRETION SYSTEM COMPONENT TSSF1"/>
    <property type="match status" value="1"/>
</dbReference>
<keyword evidence="2" id="KW-1185">Reference proteome</keyword>
<dbReference type="PANTHER" id="PTHR35370">
    <property type="entry name" value="CYTOPLASMIC PROTEIN-RELATED-RELATED"/>
    <property type="match status" value="1"/>
</dbReference>
<evidence type="ECO:0000313" key="1">
    <source>
        <dbReference type="EMBL" id="GGX39273.1"/>
    </source>
</evidence>
<dbReference type="RefSeq" id="WP_189606632.1">
    <property type="nucleotide sequence ID" value="NZ_BMXR01000001.1"/>
</dbReference>
<evidence type="ECO:0000313" key="2">
    <source>
        <dbReference type="Proteomes" id="UP000626148"/>
    </source>
</evidence>
<dbReference type="PIRSF" id="PIRSF028304">
    <property type="entry name" value="UCP028304"/>
    <property type="match status" value="1"/>
</dbReference>
<dbReference type="Proteomes" id="UP000626148">
    <property type="component" value="Unassembled WGS sequence"/>
</dbReference>
<sequence>MKEYFESEMRLLQDAAQEFAEAYPEQAAMLNLKAVKDRDPYVERLLEGMAFLTAQVRERIDDGVPELSENLLDQLNPALCRPFPSYTLVRLDPEQQISETVPLRKGTSVKALNVGPENVTCEYTTTAALSVQPIHIDDVSVVERIGGGTQIKLHIRKRSAFDWPDLDFTELPIHLHCDRALAYALYEAAIHPQARLKMTLDNQPLPGQVQLEPAMLEPEECFLPTGGRGHVAFSLLHDYFNAREKYLFLKVRGFNSQQWAGDGRLLTLTLETPVTMPAGHHVRRETFQLNTVPAINLFKTQTEPVRLTGRVPDYPLKVDYSYVDCANVYSVLEVNGRNPETGESRQFRPLHELSYRRDDDPTYATHTRKSGSGRRRTFISVSDVKPKVGEVLSVDVLASNESYPRQFLELGGIDQVQSEVSKDVKVTNIARPSKMVSPPAIQDFQWQLISLMSLQLSSLSDVDHFRTLLSLFDWSEQVENENRINAIESIHADVKHRIRRGVLVQGLQITLEVKEAGFSSRSDLYLFGTVLHQFFTTFANITEYVETKLISLPTYKEWVWKPTRGNRPML</sequence>
<comment type="caution">
    <text evidence="1">The sequence shown here is derived from an EMBL/GenBank/DDBJ whole genome shotgun (WGS) entry which is preliminary data.</text>
</comment>
<gene>
    <name evidence="1" type="ORF">GCM10007392_02020</name>
</gene>
<dbReference type="EMBL" id="BMXR01000001">
    <property type="protein sequence ID" value="GGX39273.1"/>
    <property type="molecule type" value="Genomic_DNA"/>
</dbReference>
<proteinExistence type="predicted"/>
<accession>A0A918K0X0</accession>
<reference evidence="1" key="1">
    <citation type="journal article" date="2014" name="Int. J. Syst. Evol. Microbiol.">
        <title>Complete genome sequence of Corynebacterium casei LMG S-19264T (=DSM 44701T), isolated from a smear-ripened cheese.</title>
        <authorList>
            <consortium name="US DOE Joint Genome Institute (JGI-PGF)"/>
            <person name="Walter F."/>
            <person name="Albersmeier A."/>
            <person name="Kalinowski J."/>
            <person name="Ruckert C."/>
        </authorList>
    </citation>
    <scope>NUCLEOTIDE SEQUENCE</scope>
    <source>
        <strain evidence="1">KCTC 22169</strain>
    </source>
</reference>
<reference evidence="1" key="2">
    <citation type="submission" date="2020-09" db="EMBL/GenBank/DDBJ databases">
        <authorList>
            <person name="Sun Q."/>
            <person name="Kim S."/>
        </authorList>
    </citation>
    <scope>NUCLEOTIDE SEQUENCE</scope>
    <source>
        <strain evidence="1">KCTC 22169</strain>
    </source>
</reference>
<protein>
    <submittedName>
        <fullName evidence="1">Type VI secretion protein ImpG</fullName>
    </submittedName>
</protein>
<dbReference type="InterPro" id="IPR010272">
    <property type="entry name" value="T6SS_TssF"/>
</dbReference>
<name>A0A918K0X0_9GAMM</name>
<dbReference type="NCBIfam" id="TIGR03359">
    <property type="entry name" value="VI_chp_6"/>
    <property type="match status" value="1"/>
</dbReference>